<evidence type="ECO:0000313" key="2">
    <source>
        <dbReference type="EMBL" id="KAJ4021054.1"/>
    </source>
</evidence>
<reference evidence="2" key="1">
    <citation type="submission" date="2022-10" db="EMBL/GenBank/DDBJ databases">
        <title>Fusarium specimens isolated from Avocado Roots.</title>
        <authorList>
            <person name="Stajich J."/>
            <person name="Roper C."/>
            <person name="Heimlech-Rivalta G."/>
        </authorList>
    </citation>
    <scope>NUCLEOTIDE SEQUENCE</scope>
    <source>
        <strain evidence="2">CF00143</strain>
    </source>
</reference>
<feature type="compositionally biased region" description="Acidic residues" evidence="1">
    <location>
        <begin position="185"/>
        <end position="203"/>
    </location>
</feature>
<dbReference type="EMBL" id="JAPDHF010000003">
    <property type="protein sequence ID" value="KAJ4021054.1"/>
    <property type="molecule type" value="Genomic_DNA"/>
</dbReference>
<dbReference type="Proteomes" id="UP001152130">
    <property type="component" value="Unassembled WGS sequence"/>
</dbReference>
<proteinExistence type="predicted"/>
<evidence type="ECO:0000256" key="1">
    <source>
        <dbReference type="SAM" id="MobiDB-lite"/>
    </source>
</evidence>
<name>A0A9W8PZA7_9HYPO</name>
<feature type="compositionally biased region" description="Basic and acidic residues" evidence="1">
    <location>
        <begin position="213"/>
        <end position="231"/>
    </location>
</feature>
<feature type="compositionally biased region" description="Basic and acidic residues" evidence="1">
    <location>
        <begin position="130"/>
        <end position="158"/>
    </location>
</feature>
<dbReference type="AlphaFoldDB" id="A0A9W8PZA7"/>
<feature type="compositionally biased region" description="Low complexity" evidence="1">
    <location>
        <begin position="111"/>
        <end position="121"/>
    </location>
</feature>
<accession>A0A9W8PZA7</accession>
<dbReference type="OrthoDB" id="5245631at2759"/>
<organism evidence="2 3">
    <name type="scientific">Fusarium irregulare</name>
    <dbReference type="NCBI Taxonomy" id="2494466"/>
    <lineage>
        <taxon>Eukaryota</taxon>
        <taxon>Fungi</taxon>
        <taxon>Dikarya</taxon>
        <taxon>Ascomycota</taxon>
        <taxon>Pezizomycotina</taxon>
        <taxon>Sordariomycetes</taxon>
        <taxon>Hypocreomycetidae</taxon>
        <taxon>Hypocreales</taxon>
        <taxon>Nectriaceae</taxon>
        <taxon>Fusarium</taxon>
        <taxon>Fusarium incarnatum-equiseti species complex</taxon>
    </lineage>
</organism>
<evidence type="ECO:0008006" key="4">
    <source>
        <dbReference type="Google" id="ProtNLM"/>
    </source>
</evidence>
<evidence type="ECO:0000313" key="3">
    <source>
        <dbReference type="Proteomes" id="UP001152130"/>
    </source>
</evidence>
<feature type="region of interest" description="Disordered" evidence="1">
    <location>
        <begin position="1"/>
        <end position="278"/>
    </location>
</feature>
<sequence length="278" mass="31454">MAPLTRKRKAEQKTTKAEETPVETRSSEEKRKLPVRAKDGEPSSPVQPKATKVVFGDDQDMSAPVAPVKKPAPAPAPKKEEIEDSDQDSDDDAPEAVSTSKVASEIKKSKQAAQKAAQEQAAAEKKKRRERDDFFKQQAEERKKLEEEEKEKAEKEAPVEDNEEEDEPAQSLVQQKALNLLPAELLEDSSEDEAEVEEDDQQEEERPRKRRVATVEKDLARQNRGPKDERIGSTVYRVAKKTDQRMMPKLNKQGKNRKDDLLKRGRSAVKPRSGFFVK</sequence>
<protein>
    <recommendedName>
        <fullName evidence="4">U3 snorna associated</fullName>
    </recommendedName>
</protein>
<feature type="compositionally biased region" description="Acidic residues" evidence="1">
    <location>
        <begin position="82"/>
        <end position="94"/>
    </location>
</feature>
<gene>
    <name evidence="2" type="ORF">NW766_002556</name>
</gene>
<dbReference type="GO" id="GO:0006364">
    <property type="term" value="P:rRNA processing"/>
    <property type="evidence" value="ECO:0007669"/>
    <property type="project" value="InterPro"/>
</dbReference>
<feature type="compositionally biased region" description="Basic and acidic residues" evidence="1">
    <location>
        <begin position="25"/>
        <end position="41"/>
    </location>
</feature>
<feature type="compositionally biased region" description="Acidic residues" evidence="1">
    <location>
        <begin position="159"/>
        <end position="168"/>
    </location>
</feature>
<keyword evidence="3" id="KW-1185">Reference proteome</keyword>
<feature type="compositionally biased region" description="Basic residues" evidence="1">
    <location>
        <begin position="1"/>
        <end position="10"/>
    </location>
</feature>
<comment type="caution">
    <text evidence="2">The sequence shown here is derived from an EMBL/GenBank/DDBJ whole genome shotgun (WGS) entry which is preliminary data.</text>
</comment>
<dbReference type="InterPro" id="IPR013268">
    <property type="entry name" value="UTP16"/>
</dbReference>
<dbReference type="GO" id="GO:0030515">
    <property type="term" value="F:snoRNA binding"/>
    <property type="evidence" value="ECO:0007669"/>
    <property type="project" value="InterPro"/>
</dbReference>
<dbReference type="Pfam" id="PF08297">
    <property type="entry name" value="U3_snoRNA_assoc"/>
    <property type="match status" value="1"/>
</dbReference>